<dbReference type="Pfam" id="PF08241">
    <property type="entry name" value="Methyltransf_11"/>
    <property type="match status" value="1"/>
</dbReference>
<organism evidence="2 3">
    <name type="scientific">Rhizobium altiplani</name>
    <dbReference type="NCBI Taxonomy" id="1864509"/>
    <lineage>
        <taxon>Bacteria</taxon>
        <taxon>Pseudomonadati</taxon>
        <taxon>Pseudomonadota</taxon>
        <taxon>Alphaproteobacteria</taxon>
        <taxon>Hyphomicrobiales</taxon>
        <taxon>Rhizobiaceae</taxon>
        <taxon>Rhizobium/Agrobacterium group</taxon>
        <taxon>Rhizobium</taxon>
    </lineage>
</organism>
<dbReference type="Gene3D" id="3.40.50.150">
    <property type="entry name" value="Vaccinia Virus protein VP39"/>
    <property type="match status" value="1"/>
</dbReference>
<accession>A0A109K2N4</accession>
<evidence type="ECO:0000313" key="3">
    <source>
        <dbReference type="Proteomes" id="UP000068164"/>
    </source>
</evidence>
<reference evidence="2 3" key="1">
    <citation type="submission" date="2015-11" db="EMBL/GenBank/DDBJ databases">
        <title>Draft Genome Sequence of the Strain BR 10423 (Rhizobium sp.) isolated from nodules of Mimosa pudica.</title>
        <authorList>
            <person name="Barauna A.C."/>
            <person name="Zilli J.E."/>
            <person name="Simoes-Araujo J.L."/>
            <person name="Reis V.M."/>
            <person name="James E.K."/>
            <person name="Reis F.B.Jr."/>
            <person name="Rouws L.F."/>
            <person name="Passos S.R."/>
            <person name="Gois S.R."/>
        </authorList>
    </citation>
    <scope>NUCLEOTIDE SEQUENCE [LARGE SCALE GENOMIC DNA]</scope>
    <source>
        <strain evidence="2 3">BR10423</strain>
    </source>
</reference>
<comment type="caution">
    <text evidence="2">The sequence shown here is derived from an EMBL/GenBank/DDBJ whole genome shotgun (WGS) entry which is preliminary data.</text>
</comment>
<gene>
    <name evidence="2" type="ORF">AS026_28425</name>
</gene>
<dbReference type="GO" id="GO:0008757">
    <property type="term" value="F:S-adenosylmethionine-dependent methyltransferase activity"/>
    <property type="evidence" value="ECO:0007669"/>
    <property type="project" value="InterPro"/>
</dbReference>
<protein>
    <recommendedName>
        <fullName evidence="1">Methyltransferase type 11 domain-containing protein</fullName>
    </recommendedName>
</protein>
<dbReference type="InterPro" id="IPR013216">
    <property type="entry name" value="Methyltransf_11"/>
</dbReference>
<proteinExistence type="predicted"/>
<evidence type="ECO:0000313" key="2">
    <source>
        <dbReference type="EMBL" id="KWV59578.1"/>
    </source>
</evidence>
<sequence length="232" mass="26343">MAMALDDLGYQMTGCDSSEGMLERFGIEKGARDIDLRLGSGFKIPAEDEEFDAVISRMFIQHFSDWKEILREKARVTKTGGIIFYDFGNSEHLALAPEVENPELGFPYSTDPANIPSHYAVCDEATINKVATELNLEVLSIRPHGLLVANAQFWQESAASESRQFLAEASKHLENPAVADFMMFLEERFVSRMPKHISYGNITVLRKLDRAAMMYEKPKSTLFDKFWRKFKG</sequence>
<feature type="domain" description="Methyltransferase type 11" evidence="1">
    <location>
        <begin position="3"/>
        <end position="84"/>
    </location>
</feature>
<dbReference type="EMBL" id="LNCD01000011">
    <property type="protein sequence ID" value="KWV59578.1"/>
    <property type="molecule type" value="Genomic_DNA"/>
</dbReference>
<dbReference type="SUPFAM" id="SSF53335">
    <property type="entry name" value="S-adenosyl-L-methionine-dependent methyltransferases"/>
    <property type="match status" value="1"/>
</dbReference>
<name>A0A109K2N4_9HYPH</name>
<keyword evidence="3" id="KW-1185">Reference proteome</keyword>
<dbReference type="InterPro" id="IPR029063">
    <property type="entry name" value="SAM-dependent_MTases_sf"/>
</dbReference>
<dbReference type="CDD" id="cd02440">
    <property type="entry name" value="AdoMet_MTases"/>
    <property type="match status" value="1"/>
</dbReference>
<dbReference type="Proteomes" id="UP000068164">
    <property type="component" value="Unassembled WGS sequence"/>
</dbReference>
<evidence type="ECO:0000259" key="1">
    <source>
        <dbReference type="Pfam" id="PF08241"/>
    </source>
</evidence>
<dbReference type="AlphaFoldDB" id="A0A109K2N4"/>